<accession>A0A928Q2W7</accession>
<comment type="caution">
    <text evidence="2">The sequence shown here is derived from an EMBL/GenBank/DDBJ whole genome shotgun (WGS) entry which is preliminary data.</text>
</comment>
<dbReference type="Gene3D" id="3.20.20.140">
    <property type="entry name" value="Metal-dependent hydrolases"/>
    <property type="match status" value="1"/>
</dbReference>
<name>A0A928Q2W7_9FIRM</name>
<gene>
    <name evidence="2" type="ORF">E7512_01610</name>
</gene>
<dbReference type="PANTHER" id="PTHR43135">
    <property type="entry name" value="ALPHA-D-RIBOSE 1-METHYLPHOSPHONATE 5-TRIPHOSPHATE DIPHOSPHATASE"/>
    <property type="match status" value="1"/>
</dbReference>
<dbReference type="InterPro" id="IPR011059">
    <property type="entry name" value="Metal-dep_hydrolase_composite"/>
</dbReference>
<dbReference type="AlphaFoldDB" id="A0A928Q2W7"/>
<evidence type="ECO:0000259" key="1">
    <source>
        <dbReference type="Pfam" id="PF01979"/>
    </source>
</evidence>
<dbReference type="PANTHER" id="PTHR43135:SF3">
    <property type="entry name" value="ALPHA-D-RIBOSE 1-METHYLPHOSPHONATE 5-TRIPHOSPHATE DIPHOSPHATASE"/>
    <property type="match status" value="1"/>
</dbReference>
<dbReference type="Gene3D" id="2.30.40.10">
    <property type="entry name" value="Urease, subunit C, domain 1"/>
    <property type="match status" value="1"/>
</dbReference>
<evidence type="ECO:0000313" key="3">
    <source>
        <dbReference type="Proteomes" id="UP000754750"/>
    </source>
</evidence>
<dbReference type="Pfam" id="PF01979">
    <property type="entry name" value="Amidohydro_1"/>
    <property type="match status" value="1"/>
</dbReference>
<proteinExistence type="predicted"/>
<feature type="domain" description="Amidohydrolase-related" evidence="1">
    <location>
        <begin position="61"/>
        <end position="413"/>
    </location>
</feature>
<dbReference type="Proteomes" id="UP000754750">
    <property type="component" value="Unassembled WGS sequence"/>
</dbReference>
<evidence type="ECO:0000313" key="2">
    <source>
        <dbReference type="EMBL" id="MBE6832276.1"/>
    </source>
</evidence>
<dbReference type="InterPro" id="IPR006680">
    <property type="entry name" value="Amidohydro-rel"/>
</dbReference>
<protein>
    <submittedName>
        <fullName evidence="2">Amidohydrolase</fullName>
    </submittedName>
</protein>
<dbReference type="SUPFAM" id="SSF51338">
    <property type="entry name" value="Composite domain of metallo-dependent hydrolases"/>
    <property type="match status" value="2"/>
</dbReference>
<dbReference type="InterPro" id="IPR032466">
    <property type="entry name" value="Metal_Hydrolase"/>
</dbReference>
<sequence length="415" mass="46109">MKETKDDLLLVKAKAVYSTDKQSYEGTGVLIRAGRILETGDWLHLQGAAPQAELLDYGECYVLPGLINTHVHLEFEPAENTRERYLSESPEISFLRAAKNAETLLYSGVTTARDAGGSYRTLELYQDSARRLANLPRLQLAGPPITITGGHLHFIPGSEADSLDDMIWAVRSRKKAGCTAIKIIVSGGQMTPGSTPEQTSYTAGQIRAMTDEAHHWSLPTFAHCLTTEGFVNAMCGGVQCIEHCACFVRNRGNGLLERVYEPKVMEQFQNDSRYFMIGISNNYHIFDHCRESEAERTEREAFLLEQEERECRIFERLIQLGMLPVIGTDAGCGLTYFDETWLELEILHHRCRITIPELIAAATANGAAALGLSEETGAIRPGLSADLIAMESDPLTDITAFRNVRHVMCRGNIIR</sequence>
<dbReference type="EMBL" id="SVNY01000001">
    <property type="protein sequence ID" value="MBE6832276.1"/>
    <property type="molecule type" value="Genomic_DNA"/>
</dbReference>
<dbReference type="GO" id="GO:0016810">
    <property type="term" value="F:hydrolase activity, acting on carbon-nitrogen (but not peptide) bonds"/>
    <property type="evidence" value="ECO:0007669"/>
    <property type="project" value="InterPro"/>
</dbReference>
<organism evidence="2 3">
    <name type="scientific">Faecalispora sporosphaeroides</name>
    <dbReference type="NCBI Taxonomy" id="1549"/>
    <lineage>
        <taxon>Bacteria</taxon>
        <taxon>Bacillati</taxon>
        <taxon>Bacillota</taxon>
        <taxon>Clostridia</taxon>
        <taxon>Eubacteriales</taxon>
        <taxon>Oscillospiraceae</taxon>
        <taxon>Faecalispora</taxon>
    </lineage>
</organism>
<reference evidence="2" key="1">
    <citation type="submission" date="2019-04" db="EMBL/GenBank/DDBJ databases">
        <title>Evolution of Biomass-Degrading Anaerobic Consortia Revealed by Metagenomics.</title>
        <authorList>
            <person name="Peng X."/>
        </authorList>
    </citation>
    <scope>NUCLEOTIDE SEQUENCE</scope>
    <source>
        <strain evidence="2">SIG551</strain>
    </source>
</reference>
<dbReference type="SUPFAM" id="SSF51556">
    <property type="entry name" value="Metallo-dependent hydrolases"/>
    <property type="match status" value="1"/>
</dbReference>
<dbReference type="InterPro" id="IPR051781">
    <property type="entry name" value="Metallo-dep_Hydrolase"/>
</dbReference>